<dbReference type="InterPro" id="IPR009711">
    <property type="entry name" value="UPF0473"/>
</dbReference>
<dbReference type="HAMAP" id="MF_01448">
    <property type="entry name" value="UPF0473"/>
    <property type="match status" value="1"/>
</dbReference>
<dbReference type="Pfam" id="PF06949">
    <property type="entry name" value="DUF1292"/>
    <property type="match status" value="1"/>
</dbReference>
<comment type="similarity">
    <text evidence="1">Belongs to the UPF0473 family.</text>
</comment>
<dbReference type="Proteomes" id="UP001596528">
    <property type="component" value="Unassembled WGS sequence"/>
</dbReference>
<evidence type="ECO:0000256" key="1">
    <source>
        <dbReference type="HAMAP-Rule" id="MF_01448"/>
    </source>
</evidence>
<organism evidence="2 3">
    <name type="scientific">Paenibacillus thermoaerophilus</name>
    <dbReference type="NCBI Taxonomy" id="1215385"/>
    <lineage>
        <taxon>Bacteria</taxon>
        <taxon>Bacillati</taxon>
        <taxon>Bacillota</taxon>
        <taxon>Bacilli</taxon>
        <taxon>Bacillales</taxon>
        <taxon>Paenibacillaceae</taxon>
        <taxon>Paenibacillus</taxon>
    </lineage>
</organism>
<proteinExistence type="inferred from homology"/>
<dbReference type="EMBL" id="JBHTGQ010000023">
    <property type="protein sequence ID" value="MFC7750390.1"/>
    <property type="molecule type" value="Genomic_DNA"/>
</dbReference>
<evidence type="ECO:0000313" key="3">
    <source>
        <dbReference type="Proteomes" id="UP001596528"/>
    </source>
</evidence>
<reference evidence="3" key="1">
    <citation type="journal article" date="2019" name="Int. J. Syst. Evol. Microbiol.">
        <title>The Global Catalogue of Microorganisms (GCM) 10K type strain sequencing project: providing services to taxonomists for standard genome sequencing and annotation.</title>
        <authorList>
            <consortium name="The Broad Institute Genomics Platform"/>
            <consortium name="The Broad Institute Genome Sequencing Center for Infectious Disease"/>
            <person name="Wu L."/>
            <person name="Ma J."/>
        </authorList>
    </citation>
    <scope>NUCLEOTIDE SEQUENCE [LARGE SCALE GENOMIC DNA]</scope>
    <source>
        <strain evidence="3">JCM 18657</strain>
    </source>
</reference>
<accession>A0ABW2V4N4</accession>
<gene>
    <name evidence="2" type="ORF">ACFQWB_10695</name>
</gene>
<protein>
    <recommendedName>
        <fullName evidence="1">UPF0473 protein ACFQWB_10695</fullName>
    </recommendedName>
</protein>
<sequence length="98" mass="11245">MANHEHEHDENCGCEEEEVFVVTDENGVDHEMIMVFTFEADEHAYAVLLDRNDPEADGIIFKLQEEGEEAYLVPIEDDAEWERVASIYEQLAAEENEG</sequence>
<comment type="caution">
    <text evidence="2">The sequence shown here is derived from an EMBL/GenBank/DDBJ whole genome shotgun (WGS) entry which is preliminary data.</text>
</comment>
<keyword evidence="3" id="KW-1185">Reference proteome</keyword>
<dbReference type="RefSeq" id="WP_138787998.1">
    <property type="nucleotide sequence ID" value="NZ_JBHTGQ010000023.1"/>
</dbReference>
<evidence type="ECO:0000313" key="2">
    <source>
        <dbReference type="EMBL" id="MFC7750390.1"/>
    </source>
</evidence>
<name>A0ABW2V4N4_9BACL</name>